<accession>A0A1I2J7C5</accession>
<dbReference type="STRING" id="1003.SAMN04488541_104129"/>
<reference evidence="4 5" key="1">
    <citation type="submission" date="2016-10" db="EMBL/GenBank/DDBJ databases">
        <authorList>
            <person name="de Groot N.N."/>
        </authorList>
    </citation>
    <scope>NUCLEOTIDE SEQUENCE [LARGE SCALE GENOMIC DNA]</scope>
    <source>
        <strain>GEY</strain>
        <strain evidence="5">DSM 9560</strain>
    </source>
</reference>
<evidence type="ECO:0000313" key="5">
    <source>
        <dbReference type="Proteomes" id="UP000199513"/>
    </source>
</evidence>
<dbReference type="Gene3D" id="3.30.479.30">
    <property type="entry name" value="Band 7 domain"/>
    <property type="match status" value="1"/>
</dbReference>
<sequence length="856" mass="96698">MLESGIKKIRNLEFLNFKSFQIKSFQISKKMNDSNRERDLVLAPNEYAFISDQTKGNINVYVGPYKTSLANTDKPVLFDAETKQFIKCNLDESIQTFTIAPEGWYVILKNPPKDGNQPKVGTSNNLGELNIGRKVNIPGPVFFALWPGQIAKIVTGHHLRSNQYLVVRVYDETEAKKNWTKAVVKVKNAESGEDEIISTEAPDLITGKTLIIKGTNVSFYIPPTGVEVVRDEQGNYVREAVTLERLEYCILLDENGKKRYVQGPNVVFPEPTEDFVVRNGNRKFRAIELNEISGLYIKVIAPYEENGIRYEVGQELFITGKDQMIYYPRTEHAIIKYGEQEIYHAVAIPSGEGRYVLNRKTGAVTLKTGPIMFLPDPREEVIVRRVLDLRQVELWFPGNKEALEYNARLKELFQQTQQDEFILAKDADLALKGGTTKEESRKRSMTTVPSGFTGEEFNRPEQLARPRTITLYNKYEGAVTINLWTGYAVLVVSKTGTRKVIVGPQTYLLEYDENLQTVELSTGTPKTEENLLRTVYLKVLHNKISDMVKAESSDFCQVNIHLSYRVNFEGEPEKWFNVENYVKFLTDHIRSVIRNAVKKYKIMDFYANGINIIRDTVLGVAGENGKRNGRRFEENGMHIYDVEVFDIKLGDANIEKMLINAEQDVIRQNLAIANEKRKLELTEEVENVNRKISESKSQTKQQALELQKIEIKKELESKMAAIESEIKSRQRSLDAKLAEQDLLAKISSAELAVEKERQAFTLDVEKQQLEIYLAELKGEVEAVVAKASAVSPDLVAALQAFSDRALAEKVATSMAPLSILGGKSVAEVFANMLKGTVLGNTLGNVKEQLEEGGFGL</sequence>
<evidence type="ECO:0000256" key="2">
    <source>
        <dbReference type="SAM" id="MobiDB-lite"/>
    </source>
</evidence>
<dbReference type="Gene3D" id="2.30.30.570">
    <property type="match status" value="1"/>
</dbReference>
<dbReference type="Pfam" id="PF11978">
    <property type="entry name" value="MVP_shoulder"/>
    <property type="match status" value="1"/>
</dbReference>
<keyword evidence="5" id="KW-1185">Reference proteome</keyword>
<protein>
    <submittedName>
        <fullName evidence="4">Major vault protein</fullName>
    </submittedName>
</protein>
<dbReference type="AlphaFoldDB" id="A0A1I2J7C5"/>
<dbReference type="InterPro" id="IPR036013">
    <property type="entry name" value="Band_7/SPFH_dom_sf"/>
</dbReference>
<organism evidence="4 5">
    <name type="scientific">Thermoflexibacter ruber</name>
    <dbReference type="NCBI Taxonomy" id="1003"/>
    <lineage>
        <taxon>Bacteria</taxon>
        <taxon>Pseudomonadati</taxon>
        <taxon>Bacteroidota</taxon>
        <taxon>Cytophagia</taxon>
        <taxon>Cytophagales</taxon>
        <taxon>Thermoflexibacteraceae</taxon>
        <taxon>Thermoflexibacter</taxon>
    </lineage>
</organism>
<dbReference type="PANTHER" id="PTHR14165">
    <property type="entry name" value="MAJOR VAULT PROTEIN"/>
    <property type="match status" value="1"/>
</dbReference>
<dbReference type="InterPro" id="IPR021870">
    <property type="entry name" value="MVP_shoulder"/>
</dbReference>
<name>A0A1I2J7C5_9BACT</name>
<evidence type="ECO:0000259" key="3">
    <source>
        <dbReference type="Pfam" id="PF11978"/>
    </source>
</evidence>
<dbReference type="Proteomes" id="UP000199513">
    <property type="component" value="Unassembled WGS sequence"/>
</dbReference>
<dbReference type="EMBL" id="FONY01000041">
    <property type="protein sequence ID" value="SFF49097.1"/>
    <property type="molecule type" value="Genomic_DNA"/>
</dbReference>
<evidence type="ECO:0000313" key="4">
    <source>
        <dbReference type="EMBL" id="SFF49097.1"/>
    </source>
</evidence>
<evidence type="ECO:0000256" key="1">
    <source>
        <dbReference type="SAM" id="Coils"/>
    </source>
</evidence>
<dbReference type="PANTHER" id="PTHR14165:SF3">
    <property type="entry name" value="MAJOR VAULT PROTEIN"/>
    <property type="match status" value="1"/>
</dbReference>
<feature type="domain" description="Major vault protein shoulder" evidence="3">
    <location>
        <begin position="541"/>
        <end position="651"/>
    </location>
</feature>
<feature type="region of interest" description="Disordered" evidence="2">
    <location>
        <begin position="434"/>
        <end position="456"/>
    </location>
</feature>
<proteinExistence type="predicted"/>
<feature type="coiled-coil region" evidence="1">
    <location>
        <begin position="678"/>
        <end position="732"/>
    </location>
</feature>
<dbReference type="InterPro" id="IPR039059">
    <property type="entry name" value="MVP"/>
</dbReference>
<keyword evidence="1" id="KW-0175">Coiled coil</keyword>
<gene>
    <name evidence="4" type="ORF">SAMN04488541_104129</name>
</gene>
<dbReference type="GO" id="GO:0005737">
    <property type="term" value="C:cytoplasm"/>
    <property type="evidence" value="ECO:0007669"/>
    <property type="project" value="TreeGrafter"/>
</dbReference>